<dbReference type="InterPro" id="IPR036388">
    <property type="entry name" value="WH-like_DNA-bd_sf"/>
</dbReference>
<evidence type="ECO:0000256" key="3">
    <source>
        <dbReference type="ARBA" id="ARBA00023016"/>
    </source>
</evidence>
<dbReference type="SUPFAM" id="SSF55781">
    <property type="entry name" value="GAF domain-like"/>
    <property type="match status" value="1"/>
</dbReference>
<dbReference type="Proteomes" id="UP000178444">
    <property type="component" value="Unassembled WGS sequence"/>
</dbReference>
<feature type="domain" description="Heat-inducible transcription repressor HrcA C-terminal" evidence="6">
    <location>
        <begin position="104"/>
        <end position="250"/>
    </location>
</feature>
<comment type="similarity">
    <text evidence="5">Belongs to the HrcA family.</text>
</comment>
<evidence type="ECO:0000313" key="8">
    <source>
        <dbReference type="Proteomes" id="UP000178444"/>
    </source>
</evidence>
<dbReference type="InterPro" id="IPR036390">
    <property type="entry name" value="WH_DNA-bd_sf"/>
</dbReference>
<dbReference type="InterPro" id="IPR002571">
    <property type="entry name" value="HrcA"/>
</dbReference>
<organism evidence="7 8">
    <name type="scientific">Candidatus Yanofskybacteria bacterium RIFCSPLOWO2_01_FULL_49_17</name>
    <dbReference type="NCBI Taxonomy" id="1802700"/>
    <lineage>
        <taxon>Bacteria</taxon>
        <taxon>Candidatus Yanofskyibacteriota</taxon>
    </lineage>
</organism>
<dbReference type="Pfam" id="PF01628">
    <property type="entry name" value="HrcA"/>
    <property type="match status" value="1"/>
</dbReference>
<comment type="caution">
    <text evidence="7">The sequence shown here is derived from an EMBL/GenBank/DDBJ whole genome shotgun (WGS) entry which is preliminary data.</text>
</comment>
<dbReference type="GO" id="GO:0003677">
    <property type="term" value="F:DNA binding"/>
    <property type="evidence" value="ECO:0007669"/>
    <property type="project" value="InterPro"/>
</dbReference>
<reference evidence="7 8" key="1">
    <citation type="journal article" date="2016" name="Nat. Commun.">
        <title>Thousands of microbial genomes shed light on interconnected biogeochemical processes in an aquifer system.</title>
        <authorList>
            <person name="Anantharaman K."/>
            <person name="Brown C.T."/>
            <person name="Hug L.A."/>
            <person name="Sharon I."/>
            <person name="Castelle C.J."/>
            <person name="Probst A.J."/>
            <person name="Thomas B.C."/>
            <person name="Singh A."/>
            <person name="Wilkins M.J."/>
            <person name="Karaoz U."/>
            <person name="Brodie E.L."/>
            <person name="Williams K.H."/>
            <person name="Hubbard S.S."/>
            <person name="Banfield J.F."/>
        </authorList>
    </citation>
    <scope>NUCLEOTIDE SEQUENCE [LARGE SCALE GENOMIC DNA]</scope>
</reference>
<evidence type="ECO:0000259" key="6">
    <source>
        <dbReference type="Pfam" id="PF01628"/>
    </source>
</evidence>
<protein>
    <recommendedName>
        <fullName evidence="5">Heat-inducible transcription repressor HrcA</fullName>
    </recommendedName>
</protein>
<dbReference type="InterPro" id="IPR021153">
    <property type="entry name" value="HrcA_C"/>
</dbReference>
<dbReference type="InterPro" id="IPR029016">
    <property type="entry name" value="GAF-like_dom_sf"/>
</dbReference>
<dbReference type="GO" id="GO:0045892">
    <property type="term" value="P:negative regulation of DNA-templated transcription"/>
    <property type="evidence" value="ECO:0007669"/>
    <property type="project" value="UniProtKB-UniRule"/>
</dbReference>
<keyword evidence="4 5" id="KW-0804">Transcription</keyword>
<dbReference type="HAMAP" id="MF_00081">
    <property type="entry name" value="HrcA"/>
    <property type="match status" value="1"/>
</dbReference>
<dbReference type="Gene3D" id="1.10.10.10">
    <property type="entry name" value="Winged helix-like DNA-binding domain superfamily/Winged helix DNA-binding domain"/>
    <property type="match status" value="1"/>
</dbReference>
<evidence type="ECO:0000313" key="7">
    <source>
        <dbReference type="EMBL" id="OGN27745.1"/>
    </source>
</evidence>
<keyword evidence="1 5" id="KW-0678">Repressor</keyword>
<dbReference type="AlphaFoldDB" id="A0A1F8GQP8"/>
<sequence>MDKIDVYSHGNLTPRQQDLLRFVIKEFINSAKPVASATIHRKAHLHVSPATIRAELSHLEDRGFLSQLHTSGARVPTDKAYRHFVNSLNLQQSPEPAVNDKRAIRTALADAGQNPRQINKAVADTLSKLTANLVITGTEEQNDFFKFGLSNLMNLPEFREFDRMFQLTNFFEEFDRMFDLLERQLFGPAFAKASAGNANFKIIQVSIGRENPVSGIKEDSVIATRYPLPNGYIGSLTLIGPTRMDYEKNIALIKFTKEELNKRIPNI</sequence>
<dbReference type="Gene3D" id="3.30.450.40">
    <property type="match status" value="1"/>
</dbReference>
<proteinExistence type="inferred from homology"/>
<dbReference type="PANTHER" id="PTHR34824">
    <property type="entry name" value="HEAT-INDUCIBLE TRANSCRIPTION REPRESSOR HRCA"/>
    <property type="match status" value="1"/>
</dbReference>
<evidence type="ECO:0000256" key="1">
    <source>
        <dbReference type="ARBA" id="ARBA00022491"/>
    </source>
</evidence>
<dbReference type="EMBL" id="MGKO01000007">
    <property type="protein sequence ID" value="OGN27745.1"/>
    <property type="molecule type" value="Genomic_DNA"/>
</dbReference>
<comment type="function">
    <text evidence="5">Negative regulator of class I heat shock genes (grpE-dnaK-dnaJ and groELS operons). Prevents heat-shock induction of these operons.</text>
</comment>
<keyword evidence="2 5" id="KW-0805">Transcription regulation</keyword>
<evidence type="ECO:0000256" key="5">
    <source>
        <dbReference type="HAMAP-Rule" id="MF_00081"/>
    </source>
</evidence>
<dbReference type="PANTHER" id="PTHR34824:SF1">
    <property type="entry name" value="HEAT-INDUCIBLE TRANSCRIPTION REPRESSOR HRCA"/>
    <property type="match status" value="1"/>
</dbReference>
<evidence type="ECO:0000256" key="2">
    <source>
        <dbReference type="ARBA" id="ARBA00023015"/>
    </source>
</evidence>
<evidence type="ECO:0000256" key="4">
    <source>
        <dbReference type="ARBA" id="ARBA00023163"/>
    </source>
</evidence>
<dbReference type="SUPFAM" id="SSF46785">
    <property type="entry name" value="Winged helix' DNA-binding domain"/>
    <property type="match status" value="1"/>
</dbReference>
<keyword evidence="3 5" id="KW-0346">Stress response</keyword>
<gene>
    <name evidence="5" type="primary">hrcA</name>
    <name evidence="7" type="ORF">A2941_02620</name>
</gene>
<name>A0A1F8GQP8_9BACT</name>
<accession>A0A1F8GQP8</accession>